<proteinExistence type="predicted"/>
<evidence type="ECO:0000313" key="4">
    <source>
        <dbReference type="Proteomes" id="UP000036902"/>
    </source>
</evidence>
<name>A0A127K7F9_9RHOO</name>
<dbReference type="SUPFAM" id="SSF55008">
    <property type="entry name" value="HMA, heavy metal-associated domain"/>
    <property type="match status" value="1"/>
</dbReference>
<keyword evidence="1" id="KW-0479">Metal-binding</keyword>
<dbReference type="CDD" id="cd00371">
    <property type="entry name" value="HMA"/>
    <property type="match status" value="1"/>
</dbReference>
<dbReference type="PROSITE" id="PS50846">
    <property type="entry name" value="HMA_2"/>
    <property type="match status" value="1"/>
</dbReference>
<evidence type="ECO:0000256" key="1">
    <source>
        <dbReference type="ARBA" id="ARBA00022723"/>
    </source>
</evidence>
<dbReference type="AlphaFoldDB" id="A0A127K7F9"/>
<dbReference type="FunFam" id="3.30.70.100:FF:000001">
    <property type="entry name" value="ATPase copper transporting beta"/>
    <property type="match status" value="1"/>
</dbReference>
<organism evidence="3 4">
    <name type="scientific">Thauera humireducens</name>
    <dbReference type="NCBI Taxonomy" id="1134435"/>
    <lineage>
        <taxon>Bacteria</taxon>
        <taxon>Pseudomonadati</taxon>
        <taxon>Pseudomonadota</taxon>
        <taxon>Betaproteobacteria</taxon>
        <taxon>Rhodocyclales</taxon>
        <taxon>Zoogloeaceae</taxon>
        <taxon>Thauera</taxon>
    </lineage>
</organism>
<dbReference type="KEGG" id="thu:AC731_013775"/>
<evidence type="ECO:0000313" key="3">
    <source>
        <dbReference type="EMBL" id="AMO37910.1"/>
    </source>
</evidence>
<dbReference type="STRING" id="1134435.AC731_013775"/>
<dbReference type="Gene3D" id="3.30.70.100">
    <property type="match status" value="1"/>
</dbReference>
<dbReference type="GO" id="GO:0046872">
    <property type="term" value="F:metal ion binding"/>
    <property type="evidence" value="ECO:0007669"/>
    <property type="project" value="UniProtKB-KW"/>
</dbReference>
<dbReference type="Proteomes" id="UP000036902">
    <property type="component" value="Chromosome"/>
</dbReference>
<gene>
    <name evidence="3" type="ORF">AC731_013775</name>
</gene>
<feature type="domain" description="HMA" evidence="2">
    <location>
        <begin position="2"/>
        <end position="67"/>
    </location>
</feature>
<evidence type="ECO:0000259" key="2">
    <source>
        <dbReference type="PROSITE" id="PS50846"/>
    </source>
</evidence>
<keyword evidence="4" id="KW-1185">Reference proteome</keyword>
<dbReference type="RefSeq" id="WP_004263698.1">
    <property type="nucleotide sequence ID" value="NZ_CP014646.1"/>
</dbReference>
<dbReference type="EMBL" id="CP014646">
    <property type="protein sequence ID" value="AMO37910.1"/>
    <property type="molecule type" value="Genomic_DNA"/>
</dbReference>
<accession>A0A127K7F9</accession>
<dbReference type="InterPro" id="IPR036163">
    <property type="entry name" value="HMA_dom_sf"/>
</dbReference>
<dbReference type="Pfam" id="PF00403">
    <property type="entry name" value="HMA"/>
    <property type="match status" value="1"/>
</dbReference>
<sequence length="67" mass="7244">MQTTTLTISGMRDEQCLRLVTNAIQDLPGIGYLEISLETGQATIEHGVFVSPADIYQAVEDAGFSAR</sequence>
<reference evidence="4" key="1">
    <citation type="submission" date="2016-03" db="EMBL/GenBank/DDBJ databases">
        <authorList>
            <person name="Ma C."/>
            <person name="Zhou S."/>
            <person name="Yang G."/>
        </authorList>
    </citation>
    <scope>NUCLEOTIDE SEQUENCE [LARGE SCALE GENOMIC DNA]</scope>
    <source>
        <strain evidence="4">SgZ-1</strain>
    </source>
</reference>
<protein>
    <submittedName>
        <fullName evidence="3">ATPase P</fullName>
    </submittedName>
</protein>
<dbReference type="InterPro" id="IPR006121">
    <property type="entry name" value="HMA_dom"/>
</dbReference>